<protein>
    <recommendedName>
        <fullName evidence="3">Thioredoxin domain-containing protein</fullName>
    </recommendedName>
</protein>
<sequence>MPYLTAAVLLLALLGVFNLALTFGLVRRLRERPAPPAGEEWDRASGLAAGAPVGAFSAVDVDGRPLTHESLPDGLMVVFVSPDCPACEETLPHVVERAREYGRDQVLAVVIRDGDTPGDPEPYVERLAPVARVAVADMGGDLTTAFALQGLPAYAEMGADGRVAGTGRILPRWSARERDRAGAGA</sequence>
<comment type="caution">
    <text evidence="1">The sequence shown here is derived from an EMBL/GenBank/DDBJ whole genome shotgun (WGS) entry which is preliminary data.</text>
</comment>
<evidence type="ECO:0000313" key="2">
    <source>
        <dbReference type="Proteomes" id="UP000037773"/>
    </source>
</evidence>
<proteinExistence type="predicted"/>
<evidence type="ECO:0000313" key="1">
    <source>
        <dbReference type="EMBL" id="KOT40558.1"/>
    </source>
</evidence>
<dbReference type="InterPro" id="IPR036249">
    <property type="entry name" value="Thioredoxin-like_sf"/>
</dbReference>
<dbReference type="PATRIC" id="fig|36816.3.peg.2691"/>
<dbReference type="Gene3D" id="3.40.30.10">
    <property type="entry name" value="Glutaredoxin"/>
    <property type="match status" value="1"/>
</dbReference>
<dbReference type="RefSeq" id="WP_030824357.1">
    <property type="nucleotide sequence ID" value="NZ_JBFBKA010000001.1"/>
</dbReference>
<dbReference type="AlphaFoldDB" id="A0A0M9X971"/>
<dbReference type="SUPFAM" id="SSF52833">
    <property type="entry name" value="Thioredoxin-like"/>
    <property type="match status" value="1"/>
</dbReference>
<organism evidence="1 2">
    <name type="scientific">Streptomyces caelestis</name>
    <dbReference type="NCBI Taxonomy" id="36816"/>
    <lineage>
        <taxon>Bacteria</taxon>
        <taxon>Bacillati</taxon>
        <taxon>Actinomycetota</taxon>
        <taxon>Actinomycetes</taxon>
        <taxon>Kitasatosporales</taxon>
        <taxon>Streptomycetaceae</taxon>
        <taxon>Streptomyces</taxon>
    </lineage>
</organism>
<gene>
    <name evidence="1" type="ORF">ADK41_12500</name>
</gene>
<reference evidence="1 2" key="1">
    <citation type="submission" date="2015-07" db="EMBL/GenBank/DDBJ databases">
        <authorList>
            <person name="Noorani M."/>
        </authorList>
    </citation>
    <scope>NUCLEOTIDE SEQUENCE [LARGE SCALE GENOMIC DNA]</scope>
    <source>
        <strain evidence="1 2">NRRL B-24567</strain>
    </source>
</reference>
<keyword evidence="2" id="KW-1185">Reference proteome</keyword>
<dbReference type="Proteomes" id="UP000037773">
    <property type="component" value="Unassembled WGS sequence"/>
</dbReference>
<accession>A0A0M9X971</accession>
<name>A0A0M9X971_9ACTN</name>
<dbReference type="OrthoDB" id="128449at2"/>
<dbReference type="EMBL" id="LGCN01000120">
    <property type="protein sequence ID" value="KOT40558.1"/>
    <property type="molecule type" value="Genomic_DNA"/>
</dbReference>
<dbReference type="CDD" id="cd02966">
    <property type="entry name" value="TlpA_like_family"/>
    <property type="match status" value="1"/>
</dbReference>
<evidence type="ECO:0008006" key="3">
    <source>
        <dbReference type="Google" id="ProtNLM"/>
    </source>
</evidence>